<organism evidence="4 5">
    <name type="scientific">Basidiobolus ranarum</name>
    <dbReference type="NCBI Taxonomy" id="34480"/>
    <lineage>
        <taxon>Eukaryota</taxon>
        <taxon>Fungi</taxon>
        <taxon>Fungi incertae sedis</taxon>
        <taxon>Zoopagomycota</taxon>
        <taxon>Entomophthoromycotina</taxon>
        <taxon>Basidiobolomycetes</taxon>
        <taxon>Basidiobolales</taxon>
        <taxon>Basidiobolaceae</taxon>
        <taxon>Basidiobolus</taxon>
    </lineage>
</organism>
<protein>
    <recommendedName>
        <fullName evidence="3">Tyrosinase copper-binding domain-containing protein</fullName>
    </recommendedName>
</protein>
<evidence type="ECO:0000256" key="2">
    <source>
        <dbReference type="ARBA" id="ARBA00023008"/>
    </source>
</evidence>
<dbReference type="PANTHER" id="PTHR11474:SF126">
    <property type="entry name" value="TYROSINASE-LIKE PROTEIN TYR-1-RELATED"/>
    <property type="match status" value="1"/>
</dbReference>
<keyword evidence="2" id="KW-0186">Copper</keyword>
<gene>
    <name evidence="4" type="ORF">K7432_013817</name>
</gene>
<evidence type="ECO:0000259" key="3">
    <source>
        <dbReference type="PROSITE" id="PS00498"/>
    </source>
</evidence>
<evidence type="ECO:0000313" key="4">
    <source>
        <dbReference type="EMBL" id="KAK9761349.1"/>
    </source>
</evidence>
<feature type="non-terminal residue" evidence="4">
    <location>
        <position position="1"/>
    </location>
</feature>
<keyword evidence="5" id="KW-1185">Reference proteome</keyword>
<dbReference type="PANTHER" id="PTHR11474">
    <property type="entry name" value="TYROSINASE FAMILY MEMBER"/>
    <property type="match status" value="1"/>
</dbReference>
<dbReference type="Gene3D" id="1.10.1280.10">
    <property type="entry name" value="Di-copper center containing domain from catechol oxidase"/>
    <property type="match status" value="1"/>
</dbReference>
<evidence type="ECO:0000313" key="5">
    <source>
        <dbReference type="Proteomes" id="UP001479436"/>
    </source>
</evidence>
<dbReference type="Pfam" id="PF00264">
    <property type="entry name" value="Tyrosinase"/>
    <property type="match status" value="1"/>
</dbReference>
<feature type="domain" description="Tyrosinase copper-binding" evidence="3">
    <location>
        <begin position="167"/>
        <end position="178"/>
    </location>
</feature>
<dbReference type="InterPro" id="IPR008922">
    <property type="entry name" value="Di-copper_centre_dom_sf"/>
</dbReference>
<evidence type="ECO:0000256" key="1">
    <source>
        <dbReference type="ARBA" id="ARBA00022723"/>
    </source>
</evidence>
<accession>A0ABR2WIL7</accession>
<keyword evidence="1" id="KW-0479">Metal-binding</keyword>
<dbReference type="InterPro" id="IPR002227">
    <property type="entry name" value="Tyrosinase_Cu-bd"/>
</dbReference>
<dbReference type="SUPFAM" id="SSF48056">
    <property type="entry name" value="Di-copper centre-containing domain"/>
    <property type="match status" value="1"/>
</dbReference>
<proteinExistence type="predicted"/>
<dbReference type="InterPro" id="IPR050316">
    <property type="entry name" value="Tyrosinase/Hemocyanin"/>
</dbReference>
<reference evidence="4 5" key="1">
    <citation type="submission" date="2023-04" db="EMBL/GenBank/DDBJ databases">
        <title>Genome of Basidiobolus ranarum AG-B5.</title>
        <authorList>
            <person name="Stajich J.E."/>
            <person name="Carter-House D."/>
            <person name="Gryganskyi A."/>
        </authorList>
    </citation>
    <scope>NUCLEOTIDE SEQUENCE [LARGE SCALE GENOMIC DNA]</scope>
    <source>
        <strain evidence="4 5">AG-B5</strain>
    </source>
</reference>
<dbReference type="EMBL" id="JASJQH010001431">
    <property type="protein sequence ID" value="KAK9761349.1"/>
    <property type="molecule type" value="Genomic_DNA"/>
</dbReference>
<dbReference type="PROSITE" id="PS00498">
    <property type="entry name" value="TYROSINASE_2"/>
    <property type="match status" value="1"/>
</dbReference>
<name>A0ABR2WIL7_9FUNG</name>
<comment type="caution">
    <text evidence="4">The sequence shown here is derived from an EMBL/GenBank/DDBJ whole genome shotgun (WGS) entry which is preliminary data.</text>
</comment>
<dbReference type="Proteomes" id="UP001479436">
    <property type="component" value="Unassembled WGS sequence"/>
</dbReference>
<sequence>GYRGDYKESGIYDQLVNVHLSYVPHAHSTAPFFSWHRIFIYYFESALRSVNPNVMLPYWDCTIEARSPENSELWRWIGGNGGNNRDSCLVEGPFGGWEAPFPRRHCLARRWDGGRRISSFWTRQSINNIIRRSRSYDELREYIEPGPHANVHFGIGGDFRVMSSPNDPLFWMHHAFIDKIWADWQDANPWIANDYSGVNKMDGSQATLNDPLDPFGYTVADIVSTTSLCYRYSEGRARRAVDFDKRAIIDESVDVLLNALNSTITLEELLDSIIDMKQPNYAELFNLPDAFNRDEKVMNIPVALDLEYIKMYGFDARKVRLLEVENALWTRKFNQLATPDSKI</sequence>
<dbReference type="PRINTS" id="PR00092">
    <property type="entry name" value="TYROSINASE"/>
</dbReference>